<proteinExistence type="predicted"/>
<gene>
    <name evidence="2" type="ORF">DR999_PMT03384</name>
</gene>
<dbReference type="EMBL" id="QXTE01000016">
    <property type="protein sequence ID" value="TFK13424.1"/>
    <property type="molecule type" value="Genomic_DNA"/>
</dbReference>
<dbReference type="AlphaFoldDB" id="A0A4D9F740"/>
<name>A0A4D9F740_9SAUR</name>
<sequence length="135" mass="14275">MKPPEQHHPNLGSCNTGTYLVSSPNPAVVSGSISVDYNGSRSRASGSASPAPSITTLRGRWLFPSTESKRGRQRLGVGHGVSNTTRGLPRRGIELAKSLSHRSLLQSLDLLHHSVHVHEELPQSAAPDGSAAKGN</sequence>
<keyword evidence="3" id="KW-1185">Reference proteome</keyword>
<protein>
    <submittedName>
        <fullName evidence="2">Transcriptional adapter 2-alpha</fullName>
    </submittedName>
</protein>
<feature type="compositionally biased region" description="Low complexity" evidence="1">
    <location>
        <begin position="39"/>
        <end position="53"/>
    </location>
</feature>
<accession>A0A4D9F740</accession>
<feature type="region of interest" description="Disordered" evidence="1">
    <location>
        <begin position="30"/>
        <end position="89"/>
    </location>
</feature>
<comment type="caution">
    <text evidence="2">The sequence shown here is derived from an EMBL/GenBank/DDBJ whole genome shotgun (WGS) entry which is preliminary data.</text>
</comment>
<reference evidence="2 3" key="2">
    <citation type="submission" date="2019-04" db="EMBL/GenBank/DDBJ databases">
        <title>The genome sequence of big-headed turtle.</title>
        <authorList>
            <person name="Gong S."/>
        </authorList>
    </citation>
    <scope>NUCLEOTIDE SEQUENCE [LARGE SCALE GENOMIC DNA]</scope>
    <source>
        <strain evidence="2">DO16091913</strain>
        <tissue evidence="2">Muscle</tissue>
    </source>
</reference>
<evidence type="ECO:0000313" key="3">
    <source>
        <dbReference type="Proteomes" id="UP000297703"/>
    </source>
</evidence>
<reference evidence="2 3" key="1">
    <citation type="submission" date="2019-04" db="EMBL/GenBank/DDBJ databases">
        <title>Draft genome of the big-headed turtle Platysternon megacephalum.</title>
        <authorList>
            <person name="Gong S."/>
        </authorList>
    </citation>
    <scope>NUCLEOTIDE SEQUENCE [LARGE SCALE GENOMIC DNA]</scope>
    <source>
        <strain evidence="2">DO16091913</strain>
        <tissue evidence="2">Muscle</tissue>
    </source>
</reference>
<organism evidence="2 3">
    <name type="scientific">Platysternon megacephalum</name>
    <name type="common">big-headed turtle</name>
    <dbReference type="NCBI Taxonomy" id="55544"/>
    <lineage>
        <taxon>Eukaryota</taxon>
        <taxon>Metazoa</taxon>
        <taxon>Chordata</taxon>
        <taxon>Craniata</taxon>
        <taxon>Vertebrata</taxon>
        <taxon>Euteleostomi</taxon>
        <taxon>Archelosauria</taxon>
        <taxon>Testudinata</taxon>
        <taxon>Testudines</taxon>
        <taxon>Cryptodira</taxon>
        <taxon>Durocryptodira</taxon>
        <taxon>Testudinoidea</taxon>
        <taxon>Platysternidae</taxon>
        <taxon>Platysternon</taxon>
    </lineage>
</organism>
<evidence type="ECO:0000313" key="2">
    <source>
        <dbReference type="EMBL" id="TFK13424.1"/>
    </source>
</evidence>
<evidence type="ECO:0000256" key="1">
    <source>
        <dbReference type="SAM" id="MobiDB-lite"/>
    </source>
</evidence>
<dbReference type="Proteomes" id="UP000297703">
    <property type="component" value="Unassembled WGS sequence"/>
</dbReference>